<evidence type="ECO:0000256" key="1">
    <source>
        <dbReference type="SAM" id="MobiDB-lite"/>
    </source>
</evidence>
<feature type="chain" id="PRO_5041926491" description="SipW-cognate class signal peptide" evidence="2">
    <location>
        <begin position="29"/>
        <end position="198"/>
    </location>
</feature>
<evidence type="ECO:0008006" key="5">
    <source>
        <dbReference type="Google" id="ProtNLM"/>
    </source>
</evidence>
<sequence length="198" mass="20160">MKNKKLAAGIGGVTAVAAAVAISAGTFAAFSDSEERGVVATGGTMDLQVSNSHGDSVFGENGIVTIPNSVKPGDSYSATFTLRNEGDVNGDLSFKFVQMSNNENELTEPEEGAGDSTAGDAEGNGGGELLQNLELTAPTIDGATLAELAGDSRGAGALDADQERTFEVTLEVPQSATSVIQNDTASFKIVANLDQAQN</sequence>
<evidence type="ECO:0000313" key="3">
    <source>
        <dbReference type="EMBL" id="MDR7301157.1"/>
    </source>
</evidence>
<dbReference type="EMBL" id="JAVDXW010000001">
    <property type="protein sequence ID" value="MDR7301157.1"/>
    <property type="molecule type" value="Genomic_DNA"/>
</dbReference>
<dbReference type="Pfam" id="PF12389">
    <property type="entry name" value="Peptidase_M73"/>
    <property type="match status" value="1"/>
</dbReference>
<evidence type="ECO:0000313" key="4">
    <source>
        <dbReference type="Proteomes" id="UP001180845"/>
    </source>
</evidence>
<keyword evidence="2" id="KW-0732">Signal</keyword>
<protein>
    <recommendedName>
        <fullName evidence="5">SipW-cognate class signal peptide</fullName>
    </recommendedName>
</protein>
<dbReference type="AlphaFoldDB" id="A0AAE3ZA63"/>
<feature type="signal peptide" evidence="2">
    <location>
        <begin position="1"/>
        <end position="28"/>
    </location>
</feature>
<reference evidence="3" key="1">
    <citation type="submission" date="2023-07" db="EMBL/GenBank/DDBJ databases">
        <title>Sequencing the genomes of 1000 actinobacteria strains.</title>
        <authorList>
            <person name="Klenk H.-P."/>
        </authorList>
    </citation>
    <scope>NUCLEOTIDE SEQUENCE</scope>
    <source>
        <strain evidence="3">DSM 45977</strain>
    </source>
</reference>
<feature type="region of interest" description="Disordered" evidence="1">
    <location>
        <begin position="104"/>
        <end position="128"/>
    </location>
</feature>
<accession>A0AAE3ZA63</accession>
<proteinExistence type="predicted"/>
<organism evidence="3 4">
    <name type="scientific">Haloactinomyces albus</name>
    <dbReference type="NCBI Taxonomy" id="1352928"/>
    <lineage>
        <taxon>Bacteria</taxon>
        <taxon>Bacillati</taxon>
        <taxon>Actinomycetota</taxon>
        <taxon>Actinomycetes</taxon>
        <taxon>Actinopolysporales</taxon>
        <taxon>Actinopolysporaceae</taxon>
        <taxon>Haloactinomyces</taxon>
    </lineage>
</organism>
<evidence type="ECO:0000256" key="2">
    <source>
        <dbReference type="SAM" id="SignalP"/>
    </source>
</evidence>
<dbReference type="Proteomes" id="UP001180845">
    <property type="component" value="Unassembled WGS sequence"/>
</dbReference>
<dbReference type="InterPro" id="IPR022121">
    <property type="entry name" value="Peptidase_M73_camelysin"/>
</dbReference>
<dbReference type="RefSeq" id="WP_310271132.1">
    <property type="nucleotide sequence ID" value="NZ_JAVDXW010000001.1"/>
</dbReference>
<name>A0AAE3ZA63_9ACTN</name>
<gene>
    <name evidence="3" type="ORF">JOF55_001338</name>
</gene>
<keyword evidence="4" id="KW-1185">Reference proteome</keyword>
<comment type="caution">
    <text evidence="3">The sequence shown here is derived from an EMBL/GenBank/DDBJ whole genome shotgun (WGS) entry which is preliminary data.</text>
</comment>